<reference evidence="2 3" key="1">
    <citation type="submission" date="2015-12" db="EMBL/GenBank/DDBJ databases">
        <title>Draft genome sequence of Moniliophthora roreri, the causal agent of frosty pod rot of cacao.</title>
        <authorList>
            <person name="Aime M.C."/>
            <person name="Diaz-Valderrama J.R."/>
            <person name="Kijpornyongpan T."/>
            <person name="Phillips-Mora W."/>
        </authorList>
    </citation>
    <scope>NUCLEOTIDE SEQUENCE [LARGE SCALE GENOMIC DNA]</scope>
    <source>
        <strain evidence="2 3">MCA 2952</strain>
    </source>
</reference>
<dbReference type="AlphaFoldDB" id="A0A0W0FDD4"/>
<organism evidence="2 3">
    <name type="scientific">Moniliophthora roreri</name>
    <name type="common">Frosty pod rot fungus</name>
    <name type="synonym">Monilia roreri</name>
    <dbReference type="NCBI Taxonomy" id="221103"/>
    <lineage>
        <taxon>Eukaryota</taxon>
        <taxon>Fungi</taxon>
        <taxon>Dikarya</taxon>
        <taxon>Basidiomycota</taxon>
        <taxon>Agaricomycotina</taxon>
        <taxon>Agaricomycetes</taxon>
        <taxon>Agaricomycetidae</taxon>
        <taxon>Agaricales</taxon>
        <taxon>Marasmiineae</taxon>
        <taxon>Marasmiaceae</taxon>
        <taxon>Moniliophthora</taxon>
    </lineage>
</organism>
<protein>
    <submittedName>
        <fullName evidence="2">Uncharacterized protein</fullName>
    </submittedName>
</protein>
<proteinExistence type="predicted"/>
<dbReference type="Proteomes" id="UP000054988">
    <property type="component" value="Unassembled WGS sequence"/>
</dbReference>
<gene>
    <name evidence="2" type="ORF">WG66_13159</name>
</gene>
<comment type="caution">
    <text evidence="2">The sequence shown here is derived from an EMBL/GenBank/DDBJ whole genome shotgun (WGS) entry which is preliminary data.</text>
</comment>
<dbReference type="EMBL" id="LATX01002101">
    <property type="protein sequence ID" value="KTB34257.1"/>
    <property type="molecule type" value="Genomic_DNA"/>
</dbReference>
<evidence type="ECO:0000313" key="2">
    <source>
        <dbReference type="EMBL" id="KTB34257.1"/>
    </source>
</evidence>
<sequence>MPPPQRPRYSYISTPPTRPPKIFTEEENRQRIKEDIFGIANSHLVVCLACTKIVPLIHKEQYSLRHWELHKENCVGVENAVKYMALGNKWVPSFTLMIAVKKILEKFETPTASL</sequence>
<evidence type="ECO:0000313" key="3">
    <source>
        <dbReference type="Proteomes" id="UP000054988"/>
    </source>
</evidence>
<name>A0A0W0FDD4_MONRR</name>
<feature type="region of interest" description="Disordered" evidence="1">
    <location>
        <begin position="1"/>
        <end position="22"/>
    </location>
</feature>
<evidence type="ECO:0000256" key="1">
    <source>
        <dbReference type="SAM" id="MobiDB-lite"/>
    </source>
</evidence>
<accession>A0A0W0FDD4</accession>